<dbReference type="AlphaFoldDB" id="A0A6B0U4E4"/>
<feature type="signal peptide" evidence="1">
    <location>
        <begin position="1"/>
        <end position="19"/>
    </location>
</feature>
<sequence length="76" mass="8934">MRWAISGVWAFMRTLPVSAHLTQSVQVGTRYGVHTGFRTRNYMHNLVYFDLTRTHPSFMSKTSPNSYNNWPRKTLK</sequence>
<evidence type="ECO:0000313" key="2">
    <source>
        <dbReference type="EMBL" id="MXU83604.1"/>
    </source>
</evidence>
<organism evidence="2">
    <name type="scientific">Ixodes ricinus</name>
    <name type="common">Common tick</name>
    <name type="synonym">Acarus ricinus</name>
    <dbReference type="NCBI Taxonomy" id="34613"/>
    <lineage>
        <taxon>Eukaryota</taxon>
        <taxon>Metazoa</taxon>
        <taxon>Ecdysozoa</taxon>
        <taxon>Arthropoda</taxon>
        <taxon>Chelicerata</taxon>
        <taxon>Arachnida</taxon>
        <taxon>Acari</taxon>
        <taxon>Parasitiformes</taxon>
        <taxon>Ixodida</taxon>
        <taxon>Ixodoidea</taxon>
        <taxon>Ixodidae</taxon>
        <taxon>Ixodinae</taxon>
        <taxon>Ixodes</taxon>
    </lineage>
</organism>
<name>A0A6B0U4E4_IXORI</name>
<accession>A0A6B0U4E4</accession>
<reference evidence="2" key="1">
    <citation type="submission" date="2019-12" db="EMBL/GenBank/DDBJ databases">
        <title>An insight into the sialome of adult female Ixodes ricinus ticks feeding for 6 days.</title>
        <authorList>
            <person name="Perner J."/>
            <person name="Ribeiro J.M.C."/>
        </authorList>
    </citation>
    <scope>NUCLEOTIDE SEQUENCE</scope>
    <source>
        <strain evidence="2">Semi-engorged</strain>
        <tissue evidence="2">Salivary glands</tissue>
    </source>
</reference>
<keyword evidence="1" id="KW-0732">Signal</keyword>
<evidence type="ECO:0000256" key="1">
    <source>
        <dbReference type="SAM" id="SignalP"/>
    </source>
</evidence>
<dbReference type="EMBL" id="GIFC01001521">
    <property type="protein sequence ID" value="MXU83604.1"/>
    <property type="molecule type" value="Transcribed_RNA"/>
</dbReference>
<protein>
    <submittedName>
        <fullName evidence="2">Putative secreted protein</fullName>
    </submittedName>
</protein>
<proteinExistence type="predicted"/>
<feature type="chain" id="PRO_5025357075" evidence="1">
    <location>
        <begin position="20"/>
        <end position="76"/>
    </location>
</feature>